<comment type="caution">
    <text evidence="2">The sequence shown here is derived from an EMBL/GenBank/DDBJ whole genome shotgun (WGS) entry which is preliminary data.</text>
</comment>
<gene>
    <name evidence="2" type="ORF">QIS74_13673</name>
</gene>
<dbReference type="SUPFAM" id="SSF48403">
    <property type="entry name" value="Ankyrin repeat"/>
    <property type="match status" value="1"/>
</dbReference>
<sequence length="79" mass="9034">MSLINAQNSGWINDDGEQQTFWYTPLEWGEPPIYFAVRNDSLEAVTMLLSYGAKVTALTYLQVRSNQMEASFRSRDRPG</sequence>
<evidence type="ECO:0000256" key="1">
    <source>
        <dbReference type="PROSITE-ProRule" id="PRU00023"/>
    </source>
</evidence>
<keyword evidence="3" id="KW-1185">Reference proteome</keyword>
<evidence type="ECO:0000313" key="3">
    <source>
        <dbReference type="Proteomes" id="UP001327957"/>
    </source>
</evidence>
<reference evidence="2 3" key="1">
    <citation type="submission" date="2023-04" db="EMBL/GenBank/DDBJ databases">
        <title>Colletotrichum tabacum stain YC1 causing leaf anthracnose on Nicotiana tabacum(L.) cv.</title>
        <authorList>
            <person name="Ji Z."/>
            <person name="Wang M."/>
            <person name="Zhang J."/>
            <person name="Wang N."/>
            <person name="Zhou Z."/>
        </authorList>
    </citation>
    <scope>NUCLEOTIDE SEQUENCE [LARGE SCALE GENOMIC DNA]</scope>
    <source>
        <strain evidence="2 3">YC1</strain>
    </source>
</reference>
<dbReference type="Proteomes" id="UP001327957">
    <property type="component" value="Unassembled WGS sequence"/>
</dbReference>
<name>A0AAV9SS29_9PEZI</name>
<evidence type="ECO:0008006" key="4">
    <source>
        <dbReference type="Google" id="ProtNLM"/>
    </source>
</evidence>
<dbReference type="PROSITE" id="PS50297">
    <property type="entry name" value="ANK_REP_REGION"/>
    <property type="match status" value="1"/>
</dbReference>
<dbReference type="InterPro" id="IPR002110">
    <property type="entry name" value="Ankyrin_rpt"/>
</dbReference>
<keyword evidence="1" id="KW-0040">ANK repeat</keyword>
<accession>A0AAV9SS29</accession>
<evidence type="ECO:0000313" key="2">
    <source>
        <dbReference type="EMBL" id="KAK6206254.1"/>
    </source>
</evidence>
<dbReference type="AlphaFoldDB" id="A0AAV9SS29"/>
<dbReference type="EMBL" id="JASAOK010000056">
    <property type="protein sequence ID" value="KAK6206254.1"/>
    <property type="molecule type" value="Genomic_DNA"/>
</dbReference>
<dbReference type="PROSITE" id="PS50088">
    <property type="entry name" value="ANK_REPEAT"/>
    <property type="match status" value="1"/>
</dbReference>
<protein>
    <recommendedName>
        <fullName evidence="4">Ankyrin repeat protein</fullName>
    </recommendedName>
</protein>
<dbReference type="InterPro" id="IPR036770">
    <property type="entry name" value="Ankyrin_rpt-contain_sf"/>
</dbReference>
<proteinExistence type="predicted"/>
<organism evidence="2 3">
    <name type="scientific">Colletotrichum tabaci</name>
    <dbReference type="NCBI Taxonomy" id="1209068"/>
    <lineage>
        <taxon>Eukaryota</taxon>
        <taxon>Fungi</taxon>
        <taxon>Dikarya</taxon>
        <taxon>Ascomycota</taxon>
        <taxon>Pezizomycotina</taxon>
        <taxon>Sordariomycetes</taxon>
        <taxon>Hypocreomycetidae</taxon>
        <taxon>Glomerellales</taxon>
        <taxon>Glomerellaceae</taxon>
        <taxon>Colletotrichum</taxon>
        <taxon>Colletotrichum destructivum species complex</taxon>
    </lineage>
</organism>
<feature type="repeat" description="ANK" evidence="1">
    <location>
        <begin position="28"/>
        <end position="60"/>
    </location>
</feature>
<dbReference type="Gene3D" id="1.25.40.20">
    <property type="entry name" value="Ankyrin repeat-containing domain"/>
    <property type="match status" value="1"/>
</dbReference>